<dbReference type="GO" id="GO:0000156">
    <property type="term" value="F:phosphorelay response regulator activity"/>
    <property type="evidence" value="ECO:0007669"/>
    <property type="project" value="TreeGrafter"/>
</dbReference>
<dbReference type="InterPro" id="IPR001867">
    <property type="entry name" value="OmpR/PhoB-type_DNA-bd"/>
</dbReference>
<dbReference type="Pfam" id="PF00486">
    <property type="entry name" value="Trans_reg_C"/>
    <property type="match status" value="1"/>
</dbReference>
<dbReference type="PANTHER" id="PTHR48111">
    <property type="entry name" value="REGULATOR OF RPOS"/>
    <property type="match status" value="1"/>
</dbReference>
<keyword evidence="5" id="KW-0804">Transcription</keyword>
<evidence type="ECO:0000256" key="4">
    <source>
        <dbReference type="ARBA" id="ARBA00023125"/>
    </source>
</evidence>
<dbReference type="SUPFAM" id="SSF46894">
    <property type="entry name" value="C-terminal effector domain of the bipartite response regulators"/>
    <property type="match status" value="1"/>
</dbReference>
<dbReference type="InterPro" id="IPR001789">
    <property type="entry name" value="Sig_transdc_resp-reg_receiver"/>
</dbReference>
<dbReference type="HOGENOM" id="CLU_1132273_0_0_6"/>
<keyword evidence="2" id="KW-0902">Two-component regulatory system</keyword>
<proteinExistence type="predicted"/>
<dbReference type="AlphaFoldDB" id="E1SQQ8"/>
<evidence type="ECO:0000256" key="7">
    <source>
        <dbReference type="PROSITE-ProRule" id="PRU01091"/>
    </source>
</evidence>
<dbReference type="GO" id="GO:0032993">
    <property type="term" value="C:protein-DNA complex"/>
    <property type="evidence" value="ECO:0007669"/>
    <property type="project" value="TreeGrafter"/>
</dbReference>
<dbReference type="STRING" id="550540.Fbal_1652"/>
<keyword evidence="4 7" id="KW-0238">DNA-binding</keyword>
<dbReference type="CDD" id="cd00383">
    <property type="entry name" value="trans_reg_C"/>
    <property type="match status" value="1"/>
</dbReference>
<keyword evidence="3" id="KW-0805">Transcription regulation</keyword>
<evidence type="ECO:0000256" key="2">
    <source>
        <dbReference type="ARBA" id="ARBA00023012"/>
    </source>
</evidence>
<evidence type="ECO:0000313" key="11">
    <source>
        <dbReference type="Proteomes" id="UP000006683"/>
    </source>
</evidence>
<dbReference type="InterPro" id="IPR039420">
    <property type="entry name" value="WalR-like"/>
</dbReference>
<dbReference type="Gene3D" id="1.10.10.10">
    <property type="entry name" value="Winged helix-like DNA-binding domain superfamily/Winged helix DNA-binding domain"/>
    <property type="match status" value="1"/>
</dbReference>
<name>E1SQQ8_FERBD</name>
<dbReference type="InterPro" id="IPR011006">
    <property type="entry name" value="CheY-like_superfamily"/>
</dbReference>
<evidence type="ECO:0000313" key="10">
    <source>
        <dbReference type="EMBL" id="ADN75856.1"/>
    </source>
</evidence>
<evidence type="ECO:0000259" key="9">
    <source>
        <dbReference type="PROSITE" id="PS51755"/>
    </source>
</evidence>
<protein>
    <submittedName>
        <fullName evidence="10">Two component transcriptional regulator, winged helix family</fullName>
    </submittedName>
</protein>
<feature type="domain" description="Response regulatory" evidence="8">
    <location>
        <begin position="4"/>
        <end position="117"/>
    </location>
</feature>
<dbReference type="SMART" id="SM00448">
    <property type="entry name" value="REC"/>
    <property type="match status" value="1"/>
</dbReference>
<dbReference type="InterPro" id="IPR016032">
    <property type="entry name" value="Sig_transdc_resp-reg_C-effctor"/>
</dbReference>
<dbReference type="RefSeq" id="WP_013345162.1">
    <property type="nucleotide sequence ID" value="NC_014541.1"/>
</dbReference>
<reference evidence="10 11" key="1">
    <citation type="journal article" date="2010" name="Stand. Genomic Sci.">
        <title>Complete genome sequence of Ferrimonas balearica type strain (PAT).</title>
        <authorList>
            <person name="Nolan M."/>
            <person name="Sikorski J."/>
            <person name="Davenport K."/>
            <person name="Lucas S."/>
            <person name="Glavina Del Rio T."/>
            <person name="Tice H."/>
            <person name="Cheng J."/>
            <person name="Goodwin L."/>
            <person name="Pitluck S."/>
            <person name="Liolios K."/>
            <person name="Ivanova N."/>
            <person name="Mavromatis K."/>
            <person name="Ovchinnikova G."/>
            <person name="Pati A."/>
            <person name="Chen A."/>
            <person name="Palaniappan K."/>
            <person name="Land M."/>
            <person name="Hauser L."/>
            <person name="Chang Y."/>
            <person name="Jeffries C."/>
            <person name="Tapia R."/>
            <person name="Brettin T."/>
            <person name="Detter J."/>
            <person name="Han C."/>
            <person name="Yasawong M."/>
            <person name="Rohde M."/>
            <person name="Tindall B."/>
            <person name="Goker M."/>
            <person name="Woyke T."/>
            <person name="Bristow J."/>
            <person name="Eisen J."/>
            <person name="Markowitz V."/>
            <person name="Hugenholtz P."/>
            <person name="Kyrpides N."/>
            <person name="Klenk H."/>
            <person name="Lapidus A."/>
        </authorList>
    </citation>
    <scope>NUCLEOTIDE SEQUENCE [LARGE SCALE GENOMIC DNA]</scope>
    <source>
        <strain evidence="11">DSM 9799 / CCM 4581 / KCTC 23876 / PAT</strain>
    </source>
</reference>
<dbReference type="PROSITE" id="PS51755">
    <property type="entry name" value="OMPR_PHOB"/>
    <property type="match status" value="1"/>
</dbReference>
<dbReference type="SMART" id="SM00862">
    <property type="entry name" value="Trans_reg_C"/>
    <property type="match status" value="1"/>
</dbReference>
<dbReference type="GO" id="GO:0000976">
    <property type="term" value="F:transcription cis-regulatory region binding"/>
    <property type="evidence" value="ECO:0007669"/>
    <property type="project" value="TreeGrafter"/>
</dbReference>
<dbReference type="InterPro" id="IPR036388">
    <property type="entry name" value="WH-like_DNA-bd_sf"/>
</dbReference>
<dbReference type="GeneID" id="67181860"/>
<gene>
    <name evidence="10" type="ordered locus">Fbal_1652</name>
</gene>
<dbReference type="Proteomes" id="UP000006683">
    <property type="component" value="Chromosome"/>
</dbReference>
<keyword evidence="11" id="KW-1185">Reference proteome</keyword>
<evidence type="ECO:0000259" key="8">
    <source>
        <dbReference type="PROSITE" id="PS50110"/>
    </source>
</evidence>
<evidence type="ECO:0000256" key="1">
    <source>
        <dbReference type="ARBA" id="ARBA00022553"/>
    </source>
</evidence>
<dbReference type="Pfam" id="PF00072">
    <property type="entry name" value="Response_reg"/>
    <property type="match status" value="1"/>
</dbReference>
<evidence type="ECO:0000256" key="3">
    <source>
        <dbReference type="ARBA" id="ARBA00023015"/>
    </source>
</evidence>
<feature type="domain" description="OmpR/PhoB-type" evidence="9">
    <location>
        <begin position="129"/>
        <end position="229"/>
    </location>
</feature>
<feature type="DNA-binding region" description="OmpR/PhoB-type" evidence="7">
    <location>
        <begin position="129"/>
        <end position="229"/>
    </location>
</feature>
<evidence type="ECO:0000256" key="5">
    <source>
        <dbReference type="ARBA" id="ARBA00023163"/>
    </source>
</evidence>
<dbReference type="CDD" id="cd00156">
    <property type="entry name" value="REC"/>
    <property type="match status" value="1"/>
</dbReference>
<accession>E1SQQ8</accession>
<keyword evidence="1 6" id="KW-0597">Phosphoprotein</keyword>
<dbReference type="SUPFAM" id="SSF52172">
    <property type="entry name" value="CheY-like"/>
    <property type="match status" value="1"/>
</dbReference>
<dbReference type="eggNOG" id="COG0745">
    <property type="taxonomic scope" value="Bacteria"/>
</dbReference>
<organism evidence="10 11">
    <name type="scientific">Ferrimonas balearica (strain DSM 9799 / CCM 4581 / KCTC 23876 / PAT)</name>
    <dbReference type="NCBI Taxonomy" id="550540"/>
    <lineage>
        <taxon>Bacteria</taxon>
        <taxon>Pseudomonadati</taxon>
        <taxon>Pseudomonadota</taxon>
        <taxon>Gammaproteobacteria</taxon>
        <taxon>Alteromonadales</taxon>
        <taxon>Ferrimonadaceae</taxon>
        <taxon>Ferrimonas</taxon>
    </lineage>
</organism>
<dbReference type="GO" id="GO:0006355">
    <property type="term" value="P:regulation of DNA-templated transcription"/>
    <property type="evidence" value="ECO:0007669"/>
    <property type="project" value="InterPro"/>
</dbReference>
<feature type="modified residue" description="4-aspartylphosphate" evidence="6">
    <location>
        <position position="53"/>
    </location>
</feature>
<dbReference type="KEGG" id="fbl:Fbal_1652"/>
<dbReference type="GO" id="GO:0005829">
    <property type="term" value="C:cytosol"/>
    <property type="evidence" value="ECO:0007669"/>
    <property type="project" value="TreeGrafter"/>
</dbReference>
<dbReference type="PROSITE" id="PS50110">
    <property type="entry name" value="RESPONSE_REGULATORY"/>
    <property type="match status" value="1"/>
</dbReference>
<dbReference type="OrthoDB" id="9802426at2"/>
<sequence length="245" mass="27638">MDKDVFLIEDDTMSSSLISHFFVRHGYRVTTFSDVSSAMLKLNNVTPRCIILDLELNSDAPLDNIAKIRLLSSAFLIVFSSYRRFDIETLAYQGGCDQYISKDRGLIPLLHTVNQISVGSDPQHMAANDKLWLYDNGLVFDYTNRTIMFEDRTANLTRIEARTLSVLSSSANRTMNRDVLTRSTTGRDFDGISRSVDLTVSKIRGKIRSLGIKNEMIVTVQSMGYQLKAICQLSESVHLNDQNAH</sequence>
<evidence type="ECO:0000256" key="6">
    <source>
        <dbReference type="PROSITE-ProRule" id="PRU00169"/>
    </source>
</evidence>
<dbReference type="Gene3D" id="3.40.50.2300">
    <property type="match status" value="1"/>
</dbReference>
<dbReference type="EMBL" id="CP002209">
    <property type="protein sequence ID" value="ADN75856.1"/>
    <property type="molecule type" value="Genomic_DNA"/>
</dbReference>
<dbReference type="PANTHER" id="PTHR48111:SF1">
    <property type="entry name" value="TWO-COMPONENT RESPONSE REGULATOR ORR33"/>
    <property type="match status" value="1"/>
</dbReference>